<organism evidence="1 2">
    <name type="scientific">Tuber aestivum</name>
    <name type="common">summer truffle</name>
    <dbReference type="NCBI Taxonomy" id="59557"/>
    <lineage>
        <taxon>Eukaryota</taxon>
        <taxon>Fungi</taxon>
        <taxon>Dikarya</taxon>
        <taxon>Ascomycota</taxon>
        <taxon>Pezizomycotina</taxon>
        <taxon>Pezizomycetes</taxon>
        <taxon>Pezizales</taxon>
        <taxon>Tuberaceae</taxon>
        <taxon>Tuber</taxon>
    </lineage>
</organism>
<evidence type="ECO:0000313" key="2">
    <source>
        <dbReference type="Proteomes" id="UP001412239"/>
    </source>
</evidence>
<reference evidence="1" key="1">
    <citation type="submission" date="2015-10" db="EMBL/GenBank/DDBJ databases">
        <authorList>
            <person name="Regsiter A."/>
            <person name="william w."/>
        </authorList>
    </citation>
    <scope>NUCLEOTIDE SEQUENCE</scope>
    <source>
        <strain evidence="1">Montdore</strain>
    </source>
</reference>
<name>A0A292PRM6_9PEZI</name>
<protein>
    <submittedName>
        <fullName evidence="1">Uncharacterized protein</fullName>
    </submittedName>
</protein>
<dbReference type="Proteomes" id="UP001412239">
    <property type="component" value="Unassembled WGS sequence"/>
</dbReference>
<keyword evidence="2" id="KW-1185">Reference proteome</keyword>
<gene>
    <name evidence="1" type="ORF">GSTUAT00005662001</name>
</gene>
<dbReference type="EMBL" id="LN891051">
    <property type="protein sequence ID" value="CUS10292.1"/>
    <property type="molecule type" value="Genomic_DNA"/>
</dbReference>
<sequence>MIYCIVRTVQRGGSIICLFSPDYDILRVLYLHKYFHPYQSTKLRRIYNCHNKSANPHHHHHHHHHLIPPGFRISPPRPPAIFYSFPLPFCIGSPYQQHFHTAAATTTARTGAKQLSSFPNPPRGSNLAWRGIWVRVQAKEGGGGDGMIVSFTPPAGRVPNHQS</sequence>
<dbReference type="AlphaFoldDB" id="A0A292PRM6"/>
<accession>A0A292PRM6</accession>
<evidence type="ECO:0000313" key="1">
    <source>
        <dbReference type="EMBL" id="CUS10292.1"/>
    </source>
</evidence>
<proteinExistence type="predicted"/>